<dbReference type="RefSeq" id="WP_345617364.1">
    <property type="nucleotide sequence ID" value="NZ_BAABIG010000007.1"/>
</dbReference>
<dbReference type="InterPro" id="IPR050268">
    <property type="entry name" value="NADH-dep_flavin_reductase"/>
</dbReference>
<name>A0ABP9AUL2_9ACTN</name>
<comment type="caution">
    <text evidence="5">The sequence shown here is derived from an EMBL/GenBank/DDBJ whole genome shotgun (WGS) entry which is preliminary data.</text>
</comment>
<evidence type="ECO:0000259" key="4">
    <source>
        <dbReference type="SMART" id="SM00903"/>
    </source>
</evidence>
<sequence>MANLTAATAQHAADSHPLRRPPPPRADPFVFRRVLGHFPTGVVVVTALHEDTPVGFAVGSFASVSLDPPMVGFFPAKASTTWPRIQQAGAFVVNVLGDHQREICQAFATSGGDKFRAVPWHRAGNGAPVIHGASAWIECDIGTVTEAGDHWFVLGRVRDLAVGNDCGPLLFFQGRYASLAGRPGHEGRPGGETGGTPGP</sequence>
<feature type="compositionally biased region" description="Low complexity" evidence="3">
    <location>
        <begin position="1"/>
        <end position="12"/>
    </location>
</feature>
<keyword evidence="2" id="KW-0560">Oxidoreductase</keyword>
<dbReference type="InterPro" id="IPR002563">
    <property type="entry name" value="Flavin_Rdtase-like_dom"/>
</dbReference>
<dbReference type="SMART" id="SM00903">
    <property type="entry name" value="Flavin_Reduct"/>
    <property type="match status" value="1"/>
</dbReference>
<dbReference type="InterPro" id="IPR012349">
    <property type="entry name" value="Split_barrel_FMN-bd"/>
</dbReference>
<evidence type="ECO:0000256" key="1">
    <source>
        <dbReference type="ARBA" id="ARBA00008898"/>
    </source>
</evidence>
<keyword evidence="6" id="KW-1185">Reference proteome</keyword>
<dbReference type="Gene3D" id="2.30.110.10">
    <property type="entry name" value="Electron Transport, Fmn-binding Protein, Chain A"/>
    <property type="match status" value="1"/>
</dbReference>
<dbReference type="Proteomes" id="UP001501265">
    <property type="component" value="Unassembled WGS sequence"/>
</dbReference>
<dbReference type="EMBL" id="BAABIG010000007">
    <property type="protein sequence ID" value="GAA4785911.1"/>
    <property type="molecule type" value="Genomic_DNA"/>
</dbReference>
<evidence type="ECO:0000313" key="5">
    <source>
        <dbReference type="EMBL" id="GAA4785911.1"/>
    </source>
</evidence>
<dbReference type="PANTHER" id="PTHR30466:SF11">
    <property type="entry name" value="FLAVIN-DEPENDENT MONOOXYGENASE, REDUCTASE SUBUNIT HSAB"/>
    <property type="match status" value="1"/>
</dbReference>
<protein>
    <recommendedName>
        <fullName evidence="4">Flavin reductase like domain-containing protein</fullName>
    </recommendedName>
</protein>
<accession>A0ABP9AUL2</accession>
<dbReference type="PANTHER" id="PTHR30466">
    <property type="entry name" value="FLAVIN REDUCTASE"/>
    <property type="match status" value="1"/>
</dbReference>
<proteinExistence type="inferred from homology"/>
<reference evidence="6" key="1">
    <citation type="journal article" date="2019" name="Int. J. Syst. Evol. Microbiol.">
        <title>The Global Catalogue of Microorganisms (GCM) 10K type strain sequencing project: providing services to taxonomists for standard genome sequencing and annotation.</title>
        <authorList>
            <consortium name="The Broad Institute Genomics Platform"/>
            <consortium name="The Broad Institute Genome Sequencing Center for Infectious Disease"/>
            <person name="Wu L."/>
            <person name="Ma J."/>
        </authorList>
    </citation>
    <scope>NUCLEOTIDE SEQUENCE [LARGE SCALE GENOMIC DNA]</scope>
    <source>
        <strain evidence="6">JCM 18081</strain>
    </source>
</reference>
<dbReference type="SUPFAM" id="SSF50475">
    <property type="entry name" value="FMN-binding split barrel"/>
    <property type="match status" value="1"/>
</dbReference>
<dbReference type="Pfam" id="PF01613">
    <property type="entry name" value="Flavin_Reduct"/>
    <property type="match status" value="1"/>
</dbReference>
<evidence type="ECO:0000313" key="6">
    <source>
        <dbReference type="Proteomes" id="UP001501265"/>
    </source>
</evidence>
<feature type="domain" description="Flavin reductase like" evidence="4">
    <location>
        <begin position="35"/>
        <end position="178"/>
    </location>
</feature>
<evidence type="ECO:0000256" key="2">
    <source>
        <dbReference type="ARBA" id="ARBA00023002"/>
    </source>
</evidence>
<feature type="region of interest" description="Disordered" evidence="3">
    <location>
        <begin position="1"/>
        <end position="24"/>
    </location>
</feature>
<comment type="similarity">
    <text evidence="1">Belongs to the non-flavoprotein flavin reductase family.</text>
</comment>
<gene>
    <name evidence="5" type="ORF">GCM10023220_07230</name>
</gene>
<evidence type="ECO:0000256" key="3">
    <source>
        <dbReference type="SAM" id="MobiDB-lite"/>
    </source>
</evidence>
<organism evidence="5 6">
    <name type="scientific">Streptomyces ziwulingensis</name>
    <dbReference type="NCBI Taxonomy" id="1045501"/>
    <lineage>
        <taxon>Bacteria</taxon>
        <taxon>Bacillati</taxon>
        <taxon>Actinomycetota</taxon>
        <taxon>Actinomycetes</taxon>
        <taxon>Kitasatosporales</taxon>
        <taxon>Streptomycetaceae</taxon>
        <taxon>Streptomyces</taxon>
    </lineage>
</organism>